<dbReference type="EMBL" id="MFYX01000116">
    <property type="protein sequence ID" value="OGK01929.1"/>
    <property type="molecule type" value="Genomic_DNA"/>
</dbReference>
<sequence>MKSIPQSSTRSGDTGQAMVEFVVCAAVVAIIFGGIVFFGRFGIISFSTAIAARNSALQGQGTTTWAGYEDYVRSNAEIYRFTKDFERELDSHGHALVTLGAVSEQRFKNRVAVSFFMVDKNMRTQGPSKTPGPENLLRKNLFGETHGPSR</sequence>
<keyword evidence="2" id="KW-0812">Transmembrane</keyword>
<accession>A0A1F7F5L3</accession>
<keyword evidence="2" id="KW-1133">Transmembrane helix</keyword>
<proteinExistence type="predicted"/>
<dbReference type="Proteomes" id="UP000179243">
    <property type="component" value="Unassembled WGS sequence"/>
</dbReference>
<gene>
    <name evidence="3" type="ORF">A2519_05690</name>
</gene>
<feature type="region of interest" description="Disordered" evidence="1">
    <location>
        <begin position="124"/>
        <end position="150"/>
    </location>
</feature>
<keyword evidence="2" id="KW-0472">Membrane</keyword>
<name>A0A1F7F5L3_UNCRA</name>
<evidence type="ECO:0000256" key="2">
    <source>
        <dbReference type="SAM" id="Phobius"/>
    </source>
</evidence>
<evidence type="ECO:0000313" key="3">
    <source>
        <dbReference type="EMBL" id="OGK01929.1"/>
    </source>
</evidence>
<dbReference type="AlphaFoldDB" id="A0A1F7F5L3"/>
<comment type="caution">
    <text evidence="3">The sequence shown here is derived from an EMBL/GenBank/DDBJ whole genome shotgun (WGS) entry which is preliminary data.</text>
</comment>
<protein>
    <submittedName>
        <fullName evidence="3">Uncharacterized protein</fullName>
    </submittedName>
</protein>
<feature type="transmembrane region" description="Helical" evidence="2">
    <location>
        <begin position="21"/>
        <end position="43"/>
    </location>
</feature>
<reference evidence="3 4" key="1">
    <citation type="journal article" date="2016" name="Nat. Commun.">
        <title>Thousands of microbial genomes shed light on interconnected biogeochemical processes in an aquifer system.</title>
        <authorList>
            <person name="Anantharaman K."/>
            <person name="Brown C.T."/>
            <person name="Hug L.A."/>
            <person name="Sharon I."/>
            <person name="Castelle C.J."/>
            <person name="Probst A.J."/>
            <person name="Thomas B.C."/>
            <person name="Singh A."/>
            <person name="Wilkins M.J."/>
            <person name="Karaoz U."/>
            <person name="Brodie E.L."/>
            <person name="Williams K.H."/>
            <person name="Hubbard S.S."/>
            <person name="Banfield J.F."/>
        </authorList>
    </citation>
    <scope>NUCLEOTIDE SEQUENCE [LARGE SCALE GENOMIC DNA]</scope>
</reference>
<evidence type="ECO:0000313" key="4">
    <source>
        <dbReference type="Proteomes" id="UP000179243"/>
    </source>
</evidence>
<evidence type="ECO:0000256" key="1">
    <source>
        <dbReference type="SAM" id="MobiDB-lite"/>
    </source>
</evidence>
<organism evidence="3 4">
    <name type="scientific">Candidatus Raymondbacteria bacterium RIFOXYD12_FULL_49_13</name>
    <dbReference type="NCBI Taxonomy" id="1817890"/>
    <lineage>
        <taxon>Bacteria</taxon>
        <taxon>Raymondiibacteriota</taxon>
    </lineage>
</organism>